<organism evidence="1 2">
    <name type="scientific">Diphasiastrum complanatum</name>
    <name type="common">Issler's clubmoss</name>
    <name type="synonym">Lycopodium complanatum</name>
    <dbReference type="NCBI Taxonomy" id="34168"/>
    <lineage>
        <taxon>Eukaryota</taxon>
        <taxon>Viridiplantae</taxon>
        <taxon>Streptophyta</taxon>
        <taxon>Embryophyta</taxon>
        <taxon>Tracheophyta</taxon>
        <taxon>Lycopodiopsida</taxon>
        <taxon>Lycopodiales</taxon>
        <taxon>Lycopodiaceae</taxon>
        <taxon>Lycopodioideae</taxon>
        <taxon>Diphasiastrum</taxon>
    </lineage>
</organism>
<sequence length="127" mass="14290">MAAARRRQQIPGLLYPQRKNAFGGSKHNKPLLTDVKKNSESVQSVFEDAERLSVTPFGSNNADDEYDDVEEVLKQFDLNMSYGPCLGISRLERWNRAHFLGKNPPFDIKGLLERAGGSSQSLWEGHI</sequence>
<accession>A0ACC2CYS1</accession>
<keyword evidence="2" id="KW-1185">Reference proteome</keyword>
<dbReference type="Proteomes" id="UP001162992">
    <property type="component" value="Chromosome 8"/>
</dbReference>
<dbReference type="EMBL" id="CM055099">
    <property type="protein sequence ID" value="KAJ7547170.1"/>
    <property type="molecule type" value="Genomic_DNA"/>
</dbReference>
<evidence type="ECO:0000313" key="2">
    <source>
        <dbReference type="Proteomes" id="UP001162992"/>
    </source>
</evidence>
<proteinExistence type="predicted"/>
<evidence type="ECO:0000313" key="1">
    <source>
        <dbReference type="EMBL" id="KAJ7547170.1"/>
    </source>
</evidence>
<name>A0ACC2CYS1_DIPCM</name>
<protein>
    <submittedName>
        <fullName evidence="1">Uncharacterized protein</fullName>
    </submittedName>
</protein>
<reference evidence="2" key="1">
    <citation type="journal article" date="2024" name="Proc. Natl. Acad. Sci. U.S.A.">
        <title>Extraordinary preservation of gene collinearity over three hundred million years revealed in homosporous lycophytes.</title>
        <authorList>
            <person name="Li C."/>
            <person name="Wickell D."/>
            <person name="Kuo L.Y."/>
            <person name="Chen X."/>
            <person name="Nie B."/>
            <person name="Liao X."/>
            <person name="Peng D."/>
            <person name="Ji J."/>
            <person name="Jenkins J."/>
            <person name="Williams M."/>
            <person name="Shu S."/>
            <person name="Plott C."/>
            <person name="Barry K."/>
            <person name="Rajasekar S."/>
            <person name="Grimwood J."/>
            <person name="Han X."/>
            <person name="Sun S."/>
            <person name="Hou Z."/>
            <person name="He W."/>
            <person name="Dai G."/>
            <person name="Sun C."/>
            <person name="Schmutz J."/>
            <person name="Leebens-Mack J.H."/>
            <person name="Li F.W."/>
            <person name="Wang L."/>
        </authorList>
    </citation>
    <scope>NUCLEOTIDE SEQUENCE [LARGE SCALE GENOMIC DNA]</scope>
    <source>
        <strain evidence="2">cv. PW_Plant_1</strain>
    </source>
</reference>
<comment type="caution">
    <text evidence="1">The sequence shown here is derived from an EMBL/GenBank/DDBJ whole genome shotgun (WGS) entry which is preliminary data.</text>
</comment>
<gene>
    <name evidence="1" type="ORF">O6H91_08G072900</name>
</gene>